<dbReference type="PRINTS" id="PR00719">
    <property type="entry name" value="LMWPTPASE"/>
</dbReference>
<evidence type="ECO:0000256" key="2">
    <source>
        <dbReference type="ARBA" id="ARBA00013064"/>
    </source>
</evidence>
<dbReference type="InterPro" id="IPR023485">
    <property type="entry name" value="Ptyr_pPase"/>
</dbReference>
<organism evidence="7 8">
    <name type="scientific">Anditalea andensis</name>
    <dbReference type="NCBI Taxonomy" id="1048983"/>
    <lineage>
        <taxon>Bacteria</taxon>
        <taxon>Pseudomonadati</taxon>
        <taxon>Bacteroidota</taxon>
        <taxon>Cytophagia</taxon>
        <taxon>Cytophagales</taxon>
        <taxon>Cytophagaceae</taxon>
        <taxon>Anditalea</taxon>
    </lineage>
</organism>
<protein>
    <recommendedName>
        <fullName evidence="2">protein-tyrosine-phosphatase</fullName>
        <ecNumber evidence="2">3.1.3.48</ecNumber>
    </recommendedName>
</protein>
<evidence type="ECO:0000259" key="6">
    <source>
        <dbReference type="SMART" id="SM00226"/>
    </source>
</evidence>
<reference evidence="7 8" key="1">
    <citation type="submission" date="2014-04" db="EMBL/GenBank/DDBJ databases">
        <title>Characterization and application of a salt tolerant electro-active bacterium.</title>
        <authorList>
            <person name="Yang L."/>
            <person name="Wei S."/>
            <person name="Tay Q.X.M."/>
        </authorList>
    </citation>
    <scope>NUCLEOTIDE SEQUENCE [LARGE SCALE GENOMIC DNA]</scope>
    <source>
        <strain evidence="7 8">LY1</strain>
    </source>
</reference>
<evidence type="ECO:0000313" key="7">
    <source>
        <dbReference type="EMBL" id="KEO73697.1"/>
    </source>
</evidence>
<comment type="similarity">
    <text evidence="1">Belongs to the low molecular weight phosphotyrosine protein phosphatase family.</text>
</comment>
<evidence type="ECO:0000313" key="8">
    <source>
        <dbReference type="Proteomes" id="UP000027821"/>
    </source>
</evidence>
<gene>
    <name evidence="7" type="ORF">EL17_10725</name>
</gene>
<evidence type="ECO:0000256" key="3">
    <source>
        <dbReference type="ARBA" id="ARBA00022801"/>
    </source>
</evidence>
<dbReference type="CDD" id="cd16343">
    <property type="entry name" value="LMWPTP"/>
    <property type="match status" value="1"/>
</dbReference>
<comment type="caution">
    <text evidence="7">The sequence shown here is derived from an EMBL/GenBank/DDBJ whole genome shotgun (WGS) entry which is preliminary data.</text>
</comment>
<dbReference type="SMART" id="SM00226">
    <property type="entry name" value="LMWPc"/>
    <property type="match status" value="1"/>
</dbReference>
<dbReference type="RefSeq" id="WP_035074127.1">
    <property type="nucleotide sequence ID" value="NZ_JMIH01000019.1"/>
</dbReference>
<evidence type="ECO:0000256" key="4">
    <source>
        <dbReference type="ARBA" id="ARBA00022912"/>
    </source>
</evidence>
<dbReference type="Proteomes" id="UP000027821">
    <property type="component" value="Unassembled WGS sequence"/>
</dbReference>
<dbReference type="EC" id="3.1.3.48" evidence="2"/>
<feature type="domain" description="Phosphotyrosine protein phosphatase I" evidence="6">
    <location>
        <begin position="2"/>
        <end position="151"/>
    </location>
</feature>
<feature type="active site" description="Proton donor" evidence="5">
    <location>
        <position position="125"/>
    </location>
</feature>
<dbReference type="InterPro" id="IPR050438">
    <property type="entry name" value="LMW_PTPase"/>
</dbReference>
<feature type="active site" description="Nucleophile" evidence="5">
    <location>
        <position position="8"/>
    </location>
</feature>
<dbReference type="PANTHER" id="PTHR11717">
    <property type="entry name" value="LOW MOLECULAR WEIGHT PROTEIN TYROSINE PHOSPHATASE"/>
    <property type="match status" value="1"/>
</dbReference>
<keyword evidence="8" id="KW-1185">Reference proteome</keyword>
<dbReference type="EMBL" id="JMIH01000019">
    <property type="protein sequence ID" value="KEO73697.1"/>
    <property type="molecule type" value="Genomic_DNA"/>
</dbReference>
<dbReference type="Gene3D" id="3.40.50.2300">
    <property type="match status" value="1"/>
</dbReference>
<dbReference type="InterPro" id="IPR036196">
    <property type="entry name" value="Ptyr_pPase_sf"/>
</dbReference>
<dbReference type="InterPro" id="IPR017867">
    <property type="entry name" value="Tyr_phospatase_low_mol_wt"/>
</dbReference>
<dbReference type="eggNOG" id="COG0394">
    <property type="taxonomic scope" value="Bacteria"/>
</dbReference>
<keyword evidence="3" id="KW-0378">Hydrolase</keyword>
<accession>A0A074LIU1</accession>
<dbReference type="GO" id="GO:0004725">
    <property type="term" value="F:protein tyrosine phosphatase activity"/>
    <property type="evidence" value="ECO:0007669"/>
    <property type="project" value="UniProtKB-EC"/>
</dbReference>
<dbReference type="STRING" id="1048983.EL17_10725"/>
<dbReference type="OrthoDB" id="9784339at2"/>
<sequence length="159" mass="18430">MIKVLFICLGNICRSPLAEAIFNHKINLRGLNNRFSADSCGTSDYHIGELPDERTIRCANKYNISLNHRGRQLNKLDFKTFHYLLVMDKSNMKKVHEYMDANGLDHPKIYMLCDLECKSPVEVPDPYYGVEEDFNNMYTILDEAIDKLLDKIMKEAVHV</sequence>
<dbReference type="PANTHER" id="PTHR11717:SF7">
    <property type="entry name" value="LOW MOLECULAR WEIGHT PHOSPHOTYROSINE PROTEIN PHOSPHATASE"/>
    <property type="match status" value="1"/>
</dbReference>
<dbReference type="AlphaFoldDB" id="A0A074LIU1"/>
<dbReference type="SUPFAM" id="SSF52788">
    <property type="entry name" value="Phosphotyrosine protein phosphatases I"/>
    <property type="match status" value="1"/>
</dbReference>
<proteinExistence type="inferred from homology"/>
<evidence type="ECO:0000256" key="1">
    <source>
        <dbReference type="ARBA" id="ARBA00011063"/>
    </source>
</evidence>
<name>A0A074LIU1_9BACT</name>
<evidence type="ECO:0000256" key="5">
    <source>
        <dbReference type="PIRSR" id="PIRSR617867-1"/>
    </source>
</evidence>
<feature type="active site" evidence="5">
    <location>
        <position position="14"/>
    </location>
</feature>
<keyword evidence="4" id="KW-0904">Protein phosphatase</keyword>
<dbReference type="Pfam" id="PF01451">
    <property type="entry name" value="LMWPc"/>
    <property type="match status" value="1"/>
</dbReference>